<dbReference type="Gene3D" id="1.10.640.10">
    <property type="entry name" value="Haem peroxidase domain superfamily, animal type"/>
    <property type="match status" value="1"/>
</dbReference>
<keyword evidence="5" id="KW-0560">Oxidoreductase</keyword>
<dbReference type="InterPro" id="IPR037120">
    <property type="entry name" value="Haem_peroxidase_sf_animal"/>
</dbReference>
<feature type="compositionally biased region" description="Basic residues" evidence="4">
    <location>
        <begin position="302"/>
        <end position="313"/>
    </location>
</feature>
<keyword evidence="3" id="KW-0325">Glycoprotein</keyword>
<proteinExistence type="predicted"/>
<evidence type="ECO:0000313" key="6">
    <source>
        <dbReference type="Proteomes" id="UP001595912"/>
    </source>
</evidence>
<evidence type="ECO:0000313" key="5">
    <source>
        <dbReference type="EMBL" id="MFC4999843.1"/>
    </source>
</evidence>
<evidence type="ECO:0000256" key="2">
    <source>
        <dbReference type="ARBA" id="ARBA00022525"/>
    </source>
</evidence>
<feature type="region of interest" description="Disordered" evidence="4">
    <location>
        <begin position="222"/>
        <end position="263"/>
    </location>
</feature>
<feature type="region of interest" description="Disordered" evidence="4">
    <location>
        <begin position="287"/>
        <end position="313"/>
    </location>
</feature>
<dbReference type="PANTHER" id="PTHR11475">
    <property type="entry name" value="OXIDASE/PEROXIDASE"/>
    <property type="match status" value="1"/>
</dbReference>
<dbReference type="RefSeq" id="WP_380116394.1">
    <property type="nucleotide sequence ID" value="NZ_JBHSIU010000019.1"/>
</dbReference>
<dbReference type="EMBL" id="JBHSIU010000019">
    <property type="protein sequence ID" value="MFC4999843.1"/>
    <property type="molecule type" value="Genomic_DNA"/>
</dbReference>
<evidence type="ECO:0000256" key="4">
    <source>
        <dbReference type="SAM" id="MobiDB-lite"/>
    </source>
</evidence>
<dbReference type="Pfam" id="PF03098">
    <property type="entry name" value="An_peroxidase"/>
    <property type="match status" value="1"/>
</dbReference>
<keyword evidence="2" id="KW-0964">Secreted</keyword>
<name>A0ABV9VWR0_9ACTN</name>
<dbReference type="PROSITE" id="PS50292">
    <property type="entry name" value="PEROXIDASE_3"/>
    <property type="match status" value="1"/>
</dbReference>
<keyword evidence="5" id="KW-0575">Peroxidase</keyword>
<organism evidence="5 6">
    <name type="scientific">Dactylosporangium cerinum</name>
    <dbReference type="NCBI Taxonomy" id="1434730"/>
    <lineage>
        <taxon>Bacteria</taxon>
        <taxon>Bacillati</taxon>
        <taxon>Actinomycetota</taxon>
        <taxon>Actinomycetes</taxon>
        <taxon>Micromonosporales</taxon>
        <taxon>Micromonosporaceae</taxon>
        <taxon>Dactylosporangium</taxon>
    </lineage>
</organism>
<dbReference type="InterPro" id="IPR010255">
    <property type="entry name" value="Haem_peroxidase_sf"/>
</dbReference>
<evidence type="ECO:0000256" key="1">
    <source>
        <dbReference type="ARBA" id="ARBA00004613"/>
    </source>
</evidence>
<dbReference type="SUPFAM" id="SSF48113">
    <property type="entry name" value="Heme-dependent peroxidases"/>
    <property type="match status" value="1"/>
</dbReference>
<reference evidence="6" key="1">
    <citation type="journal article" date="2019" name="Int. J. Syst. Evol. Microbiol.">
        <title>The Global Catalogue of Microorganisms (GCM) 10K type strain sequencing project: providing services to taxonomists for standard genome sequencing and annotation.</title>
        <authorList>
            <consortium name="The Broad Institute Genomics Platform"/>
            <consortium name="The Broad Institute Genome Sequencing Center for Infectious Disease"/>
            <person name="Wu L."/>
            <person name="Ma J."/>
        </authorList>
    </citation>
    <scope>NUCLEOTIDE SEQUENCE [LARGE SCALE GENOMIC DNA]</scope>
    <source>
        <strain evidence="6">CGMCC 4.7152</strain>
    </source>
</reference>
<sequence>MGHRIGKLVRVFNDTNQNIFTDRRVSQWGFVWGQFVDHTIGLREEASAEKADVAFNPADPLGDMTNNGPHLLLPGGYLPRRDSRGGPGTAPAMAVDGMLFGRPGHAAVAGDQRANENIALTAVQTLFAREHNRIVDLLPASLSAEQRFQIARRVVIAEQQYITYEQFLPALGVTLPRYRGYRSDVDATLSNELAVPLNVAYFNPDLVPALQLGPLLQGIGSERSTATTSRSTTSCAASCSRSRSRATRSASTGRPSRSASAGLWTSARSTWNAAATTASRATTSCAARTGCRPAARSAPSPARRRRAGRATRT</sequence>
<feature type="compositionally biased region" description="Low complexity" evidence="4">
    <location>
        <begin position="223"/>
        <end position="263"/>
    </location>
</feature>
<dbReference type="PANTHER" id="PTHR11475:SF4">
    <property type="entry name" value="CHORION PEROXIDASE"/>
    <property type="match status" value="1"/>
</dbReference>
<dbReference type="Proteomes" id="UP001595912">
    <property type="component" value="Unassembled WGS sequence"/>
</dbReference>
<dbReference type="GO" id="GO:0004601">
    <property type="term" value="F:peroxidase activity"/>
    <property type="evidence" value="ECO:0007669"/>
    <property type="project" value="UniProtKB-KW"/>
</dbReference>
<evidence type="ECO:0000256" key="3">
    <source>
        <dbReference type="ARBA" id="ARBA00023180"/>
    </source>
</evidence>
<feature type="compositionally biased region" description="Low complexity" evidence="4">
    <location>
        <begin position="287"/>
        <end position="301"/>
    </location>
</feature>
<protein>
    <submittedName>
        <fullName evidence="5">Peroxidase family protein</fullName>
    </submittedName>
</protein>
<gene>
    <name evidence="5" type="ORF">ACFPIJ_18615</name>
</gene>
<accession>A0ABV9VWR0</accession>
<comment type="caution">
    <text evidence="5">The sequence shown here is derived from an EMBL/GenBank/DDBJ whole genome shotgun (WGS) entry which is preliminary data.</text>
</comment>
<dbReference type="InterPro" id="IPR019791">
    <property type="entry name" value="Haem_peroxidase_animal"/>
</dbReference>
<comment type="subcellular location">
    <subcellularLocation>
        <location evidence="1">Secreted</location>
    </subcellularLocation>
</comment>
<keyword evidence="6" id="KW-1185">Reference proteome</keyword>